<reference evidence="2" key="1">
    <citation type="journal article" date="2022" name="Mol. Ecol. Resour.">
        <title>The genomes of chicory, endive, great burdock and yacon provide insights into Asteraceae palaeo-polyploidization history and plant inulin production.</title>
        <authorList>
            <person name="Fan W."/>
            <person name="Wang S."/>
            <person name="Wang H."/>
            <person name="Wang A."/>
            <person name="Jiang F."/>
            <person name="Liu H."/>
            <person name="Zhao H."/>
            <person name="Xu D."/>
            <person name="Zhang Y."/>
        </authorList>
    </citation>
    <scope>NUCLEOTIDE SEQUENCE [LARGE SCALE GENOMIC DNA]</scope>
    <source>
        <strain evidence="2">cv. Yunnan</strain>
    </source>
</reference>
<dbReference type="EMBL" id="CM042031">
    <property type="protein sequence ID" value="KAI3784909.1"/>
    <property type="molecule type" value="Genomic_DNA"/>
</dbReference>
<name>A0ACB9GN87_9ASTR</name>
<comment type="caution">
    <text evidence="1">The sequence shown here is derived from an EMBL/GenBank/DDBJ whole genome shotgun (WGS) entry which is preliminary data.</text>
</comment>
<gene>
    <name evidence="1" type="ORF">L1987_44017</name>
</gene>
<sequence>MAEGVQIFEESKGSYVITPSIGAKFRRFSCLPDDIALKNWNSYHQIDFTVVTGSGFAGLFFPPESNGSGGVDMSDGDGDGGAMEKSGSLGVE</sequence>
<reference evidence="1 2" key="2">
    <citation type="journal article" date="2022" name="Mol. Ecol. Resour.">
        <title>The genomes of chicory, endive, great burdock and yacon provide insights into Asteraceae paleo-polyploidization history and plant inulin production.</title>
        <authorList>
            <person name="Fan W."/>
            <person name="Wang S."/>
            <person name="Wang H."/>
            <person name="Wang A."/>
            <person name="Jiang F."/>
            <person name="Liu H."/>
            <person name="Zhao H."/>
            <person name="Xu D."/>
            <person name="Zhang Y."/>
        </authorList>
    </citation>
    <scope>NUCLEOTIDE SEQUENCE [LARGE SCALE GENOMIC DNA]</scope>
    <source>
        <strain evidence="2">cv. Yunnan</strain>
        <tissue evidence="1">Leaves</tissue>
    </source>
</reference>
<protein>
    <submittedName>
        <fullName evidence="1">Uncharacterized protein</fullName>
    </submittedName>
</protein>
<evidence type="ECO:0000313" key="2">
    <source>
        <dbReference type="Proteomes" id="UP001056120"/>
    </source>
</evidence>
<accession>A0ACB9GN87</accession>
<dbReference type="Proteomes" id="UP001056120">
    <property type="component" value="Linkage Group LG14"/>
</dbReference>
<evidence type="ECO:0000313" key="1">
    <source>
        <dbReference type="EMBL" id="KAI3784909.1"/>
    </source>
</evidence>
<organism evidence="1 2">
    <name type="scientific">Smallanthus sonchifolius</name>
    <dbReference type="NCBI Taxonomy" id="185202"/>
    <lineage>
        <taxon>Eukaryota</taxon>
        <taxon>Viridiplantae</taxon>
        <taxon>Streptophyta</taxon>
        <taxon>Embryophyta</taxon>
        <taxon>Tracheophyta</taxon>
        <taxon>Spermatophyta</taxon>
        <taxon>Magnoliopsida</taxon>
        <taxon>eudicotyledons</taxon>
        <taxon>Gunneridae</taxon>
        <taxon>Pentapetalae</taxon>
        <taxon>asterids</taxon>
        <taxon>campanulids</taxon>
        <taxon>Asterales</taxon>
        <taxon>Asteraceae</taxon>
        <taxon>Asteroideae</taxon>
        <taxon>Heliantheae alliance</taxon>
        <taxon>Millerieae</taxon>
        <taxon>Smallanthus</taxon>
    </lineage>
</organism>
<proteinExistence type="predicted"/>
<keyword evidence="2" id="KW-1185">Reference proteome</keyword>